<name>A0ABD1CR31_CULPP</name>
<protein>
    <submittedName>
        <fullName evidence="2">Uncharacterized protein</fullName>
    </submittedName>
</protein>
<dbReference type="Proteomes" id="UP001562425">
    <property type="component" value="Unassembled WGS sequence"/>
</dbReference>
<feature type="region of interest" description="Disordered" evidence="1">
    <location>
        <begin position="1"/>
        <end position="69"/>
    </location>
</feature>
<feature type="non-terminal residue" evidence="2">
    <location>
        <position position="173"/>
    </location>
</feature>
<proteinExistence type="predicted"/>
<reference evidence="2 3" key="1">
    <citation type="submission" date="2024-05" db="EMBL/GenBank/DDBJ databases">
        <title>Culex pipiens pipiens assembly and annotation.</title>
        <authorList>
            <person name="Alout H."/>
            <person name="Durand T."/>
        </authorList>
    </citation>
    <scope>NUCLEOTIDE SEQUENCE [LARGE SCALE GENOMIC DNA]</scope>
    <source>
        <strain evidence="2">HA-2024</strain>
        <tissue evidence="2">Whole body</tissue>
    </source>
</reference>
<dbReference type="EMBL" id="JBEHCU010010024">
    <property type="protein sequence ID" value="KAL1378889.1"/>
    <property type="molecule type" value="Genomic_DNA"/>
</dbReference>
<organism evidence="2 3">
    <name type="scientific">Culex pipiens pipiens</name>
    <name type="common">Northern house mosquito</name>
    <dbReference type="NCBI Taxonomy" id="38569"/>
    <lineage>
        <taxon>Eukaryota</taxon>
        <taxon>Metazoa</taxon>
        <taxon>Ecdysozoa</taxon>
        <taxon>Arthropoda</taxon>
        <taxon>Hexapoda</taxon>
        <taxon>Insecta</taxon>
        <taxon>Pterygota</taxon>
        <taxon>Neoptera</taxon>
        <taxon>Endopterygota</taxon>
        <taxon>Diptera</taxon>
        <taxon>Nematocera</taxon>
        <taxon>Culicoidea</taxon>
        <taxon>Culicidae</taxon>
        <taxon>Culicinae</taxon>
        <taxon>Culicini</taxon>
        <taxon>Culex</taxon>
        <taxon>Culex</taxon>
    </lineage>
</organism>
<evidence type="ECO:0000313" key="2">
    <source>
        <dbReference type="EMBL" id="KAL1378889.1"/>
    </source>
</evidence>
<feature type="compositionally biased region" description="Low complexity" evidence="1">
    <location>
        <begin position="7"/>
        <end position="17"/>
    </location>
</feature>
<evidence type="ECO:0000256" key="1">
    <source>
        <dbReference type="SAM" id="MobiDB-lite"/>
    </source>
</evidence>
<comment type="caution">
    <text evidence="2">The sequence shown here is derived from an EMBL/GenBank/DDBJ whole genome shotgun (WGS) entry which is preliminary data.</text>
</comment>
<gene>
    <name evidence="2" type="ORF">pipiens_000520</name>
</gene>
<dbReference type="AlphaFoldDB" id="A0ABD1CR31"/>
<evidence type="ECO:0000313" key="3">
    <source>
        <dbReference type="Proteomes" id="UP001562425"/>
    </source>
</evidence>
<accession>A0ABD1CR31</accession>
<keyword evidence="3" id="KW-1185">Reference proteome</keyword>
<sequence>MHDSLSDDMSLLEELSMYGGDSNEQDEDGSDSKDSSSPKLQPPGLVHPRSAQYHKNQHSGGNGIPRHRNFSLHHKFRNHQNVIDAKRRQFFLPLEQEPFQQQTNRSNMTELPSPSSTSLHSGYSHLILEDLGTKSSSAPLLMKNEEVELGERRNLRYSRSQSDRHLAGELTFR</sequence>